<evidence type="ECO:0000259" key="8">
    <source>
        <dbReference type="Pfam" id="PF01471"/>
    </source>
</evidence>
<dbReference type="Gene3D" id="1.10.530.40">
    <property type="match status" value="1"/>
</dbReference>
<gene>
    <name evidence="9" type="ORF">GGQ64_004896</name>
</gene>
<keyword evidence="5" id="KW-1035">Host cytoplasm</keyword>
<dbReference type="AlphaFoldDB" id="A0A7W6GLQ6"/>
<dbReference type="InterPro" id="IPR033907">
    <property type="entry name" value="Endolysin_autolysin"/>
</dbReference>
<evidence type="ECO:0000313" key="10">
    <source>
        <dbReference type="Proteomes" id="UP000574761"/>
    </source>
</evidence>
<keyword evidence="4 7" id="KW-0378">Hydrolase</keyword>
<dbReference type="Gene3D" id="1.10.101.10">
    <property type="entry name" value="PGBD-like superfamily/PGBD"/>
    <property type="match status" value="1"/>
</dbReference>
<evidence type="ECO:0000256" key="1">
    <source>
        <dbReference type="ARBA" id="ARBA00000632"/>
    </source>
</evidence>
<dbReference type="Proteomes" id="UP000574761">
    <property type="component" value="Unassembled WGS sequence"/>
</dbReference>
<dbReference type="EC" id="3.2.1.17" evidence="7"/>
<evidence type="ECO:0000256" key="4">
    <source>
        <dbReference type="ARBA" id="ARBA00022801"/>
    </source>
</evidence>
<keyword evidence="2 7" id="KW-0929">Antimicrobial</keyword>
<dbReference type="CDD" id="cd00737">
    <property type="entry name" value="lyz_endolysin_autolysin"/>
    <property type="match status" value="1"/>
</dbReference>
<dbReference type="Pfam" id="PF00959">
    <property type="entry name" value="Phage_lysozyme"/>
    <property type="match status" value="1"/>
</dbReference>
<evidence type="ECO:0000256" key="5">
    <source>
        <dbReference type="ARBA" id="ARBA00023200"/>
    </source>
</evidence>
<reference evidence="9 10" key="1">
    <citation type="submission" date="2020-08" db="EMBL/GenBank/DDBJ databases">
        <title>Genomic Encyclopedia of Type Strains, Phase IV (KMG-IV): sequencing the most valuable type-strain genomes for metagenomic binning, comparative biology and taxonomic classification.</title>
        <authorList>
            <person name="Goeker M."/>
        </authorList>
    </citation>
    <scope>NUCLEOTIDE SEQUENCE [LARGE SCALE GENOMIC DNA]</scope>
    <source>
        <strain evidence="9 10">DSM 100211</strain>
    </source>
</reference>
<dbReference type="GO" id="GO:0009253">
    <property type="term" value="P:peptidoglycan catabolic process"/>
    <property type="evidence" value="ECO:0007669"/>
    <property type="project" value="InterPro"/>
</dbReference>
<keyword evidence="3 7" id="KW-0081">Bacteriolytic enzyme</keyword>
<sequence length="219" mass="23130">MTTTVLDLQRRLLAVGFNLGPADGIAGPKTKAAVRIFQIAEGLPVDGIAGPNTWARLREKTDAPKSSGEMMTSAAGRKAITAHEDNVLTAYPDPATGGEPWTIGVGHTSAAGPPKVVRGMRITAAQSDEILSRDLKTFEAGVRSAVKVPLNQNEFDALVSLAFNFGVGAFSKSTLVKKLNAGDRAGSADQFLVWNRAAGKVMKGLSSRRASERSLFLKP</sequence>
<dbReference type="GO" id="GO:0042742">
    <property type="term" value="P:defense response to bacterium"/>
    <property type="evidence" value="ECO:0007669"/>
    <property type="project" value="UniProtKB-KW"/>
</dbReference>
<dbReference type="EMBL" id="JACIEE010000012">
    <property type="protein sequence ID" value="MBB3979652.1"/>
    <property type="molecule type" value="Genomic_DNA"/>
</dbReference>
<keyword evidence="6 7" id="KW-0326">Glycosidase</keyword>
<dbReference type="InterPro" id="IPR023346">
    <property type="entry name" value="Lysozyme-like_dom_sf"/>
</dbReference>
<evidence type="ECO:0000256" key="7">
    <source>
        <dbReference type="RuleBase" id="RU003788"/>
    </source>
</evidence>
<evidence type="ECO:0000256" key="3">
    <source>
        <dbReference type="ARBA" id="ARBA00022638"/>
    </source>
</evidence>
<dbReference type="InterPro" id="IPR034690">
    <property type="entry name" value="Endolysin_T4_type"/>
</dbReference>
<dbReference type="SUPFAM" id="SSF53955">
    <property type="entry name" value="Lysozyme-like"/>
    <property type="match status" value="1"/>
</dbReference>
<organism evidence="9 10">
    <name type="scientific">Mycoplana azooxidifex</name>
    <dbReference type="NCBI Taxonomy" id="1636188"/>
    <lineage>
        <taxon>Bacteria</taxon>
        <taxon>Pseudomonadati</taxon>
        <taxon>Pseudomonadota</taxon>
        <taxon>Alphaproteobacteria</taxon>
        <taxon>Hyphomicrobiales</taxon>
        <taxon>Rhizobiaceae</taxon>
        <taxon>Mycoplana</taxon>
    </lineage>
</organism>
<dbReference type="HAMAP" id="MF_04110">
    <property type="entry name" value="ENDOLYSIN_T4"/>
    <property type="match status" value="1"/>
</dbReference>
<dbReference type="InterPro" id="IPR036365">
    <property type="entry name" value="PGBD-like_sf"/>
</dbReference>
<comment type="catalytic activity">
    <reaction evidence="1 7">
        <text>Hydrolysis of (1-&gt;4)-beta-linkages between N-acetylmuramic acid and N-acetyl-D-glucosamine residues in a peptidoglycan and between N-acetyl-D-glucosamine residues in chitodextrins.</text>
        <dbReference type="EC" id="3.2.1.17"/>
    </reaction>
</comment>
<evidence type="ECO:0000256" key="6">
    <source>
        <dbReference type="ARBA" id="ARBA00023295"/>
    </source>
</evidence>
<dbReference type="GO" id="GO:0016998">
    <property type="term" value="P:cell wall macromolecule catabolic process"/>
    <property type="evidence" value="ECO:0007669"/>
    <property type="project" value="InterPro"/>
</dbReference>
<dbReference type="InterPro" id="IPR002477">
    <property type="entry name" value="Peptidoglycan-bd-like"/>
</dbReference>
<comment type="similarity">
    <text evidence="7">Belongs to the glycosyl hydrolase 24 family.</text>
</comment>
<dbReference type="PANTHER" id="PTHR38107:SF3">
    <property type="entry name" value="LYSOZYME RRRD-RELATED"/>
    <property type="match status" value="1"/>
</dbReference>
<dbReference type="GO" id="GO:0003796">
    <property type="term" value="F:lysozyme activity"/>
    <property type="evidence" value="ECO:0007669"/>
    <property type="project" value="UniProtKB-EC"/>
</dbReference>
<name>A0A7W6GLQ6_9HYPH</name>
<keyword evidence="10" id="KW-1185">Reference proteome</keyword>
<dbReference type="InterPro" id="IPR002196">
    <property type="entry name" value="Glyco_hydro_24"/>
</dbReference>
<evidence type="ECO:0000256" key="2">
    <source>
        <dbReference type="ARBA" id="ARBA00022529"/>
    </source>
</evidence>
<dbReference type="PANTHER" id="PTHR38107">
    <property type="match status" value="1"/>
</dbReference>
<protein>
    <recommendedName>
        <fullName evidence="7">Lysozyme</fullName>
        <ecNumber evidence="7">3.2.1.17</ecNumber>
    </recommendedName>
</protein>
<proteinExistence type="inferred from homology"/>
<dbReference type="InterPro" id="IPR051018">
    <property type="entry name" value="Bacteriophage_GH24"/>
</dbReference>
<dbReference type="RefSeq" id="WP_183807871.1">
    <property type="nucleotide sequence ID" value="NZ_JACIEE010000012.1"/>
</dbReference>
<dbReference type="InterPro" id="IPR036366">
    <property type="entry name" value="PGBDSf"/>
</dbReference>
<dbReference type="SUPFAM" id="SSF47090">
    <property type="entry name" value="PGBD-like"/>
    <property type="match status" value="1"/>
</dbReference>
<dbReference type="GO" id="GO:0031640">
    <property type="term" value="P:killing of cells of another organism"/>
    <property type="evidence" value="ECO:0007669"/>
    <property type="project" value="UniProtKB-KW"/>
</dbReference>
<evidence type="ECO:0000313" key="9">
    <source>
        <dbReference type="EMBL" id="MBB3979652.1"/>
    </source>
</evidence>
<feature type="domain" description="Peptidoglycan binding-like" evidence="8">
    <location>
        <begin position="5"/>
        <end position="57"/>
    </location>
</feature>
<dbReference type="InterPro" id="IPR023347">
    <property type="entry name" value="Lysozyme_dom_sf"/>
</dbReference>
<accession>A0A7W6GLQ6</accession>
<dbReference type="Pfam" id="PF01471">
    <property type="entry name" value="PG_binding_1"/>
    <property type="match status" value="1"/>
</dbReference>
<comment type="caution">
    <text evidence="9">The sequence shown here is derived from an EMBL/GenBank/DDBJ whole genome shotgun (WGS) entry which is preliminary data.</text>
</comment>